<evidence type="ECO:0000313" key="1">
    <source>
        <dbReference type="EMBL" id="KWZ85582.1"/>
    </source>
</evidence>
<dbReference type="PATRIC" id="fig|1398.22.peg.381"/>
<evidence type="ECO:0000313" key="2">
    <source>
        <dbReference type="Proteomes" id="UP000070376"/>
    </source>
</evidence>
<accession>A0A133L1S4</accession>
<comment type="caution">
    <text evidence="1">The sequence shown here is derived from an EMBL/GenBank/DDBJ whole genome shotgun (WGS) entry which is preliminary data.</text>
</comment>
<reference evidence="2" key="1">
    <citation type="submission" date="2016-01" db="EMBL/GenBank/DDBJ databases">
        <authorList>
            <person name="Mitreva M."/>
            <person name="Pepin K.H."/>
            <person name="Mihindukulasuriya K.A."/>
            <person name="Fulton R."/>
            <person name="Fronick C."/>
            <person name="O'Laughlin M."/>
            <person name="Miner T."/>
            <person name="Herter B."/>
            <person name="Rosa B.A."/>
            <person name="Cordes M."/>
            <person name="Tomlinson C."/>
            <person name="Wollam A."/>
            <person name="Palsikar V.B."/>
            <person name="Mardis E.R."/>
            <person name="Wilson R.K."/>
        </authorList>
    </citation>
    <scope>NUCLEOTIDE SEQUENCE [LARGE SCALE GENOMIC DNA]</scope>
    <source>
        <strain evidence="2">GED7749B</strain>
    </source>
</reference>
<proteinExistence type="predicted"/>
<dbReference type="EMBL" id="LRPN01000015">
    <property type="protein sequence ID" value="KWZ85582.1"/>
    <property type="molecule type" value="Genomic_DNA"/>
</dbReference>
<protein>
    <submittedName>
        <fullName evidence="1">Uncharacterized protein</fullName>
    </submittedName>
</protein>
<name>A0A133L1S4_HEYCO</name>
<sequence length="45" mass="5289">MKGRGTPPFFIHLSGFPPHLNRHPLFPAAFFGFFIEWREKEGRAF</sequence>
<dbReference type="Proteomes" id="UP000070376">
    <property type="component" value="Unassembled WGS sequence"/>
</dbReference>
<gene>
    <name evidence="1" type="ORF">HMPREF3213_00386</name>
</gene>
<organism evidence="1 2">
    <name type="scientific">Heyndrickxia coagulans</name>
    <name type="common">Weizmannia coagulans</name>
    <dbReference type="NCBI Taxonomy" id="1398"/>
    <lineage>
        <taxon>Bacteria</taxon>
        <taxon>Bacillati</taxon>
        <taxon>Bacillota</taxon>
        <taxon>Bacilli</taxon>
        <taxon>Bacillales</taxon>
        <taxon>Bacillaceae</taxon>
        <taxon>Heyndrickxia</taxon>
    </lineage>
</organism>
<dbReference type="AlphaFoldDB" id="A0A133L1S4"/>